<keyword evidence="1" id="KW-0472">Membrane</keyword>
<feature type="transmembrane region" description="Helical" evidence="1">
    <location>
        <begin position="35"/>
        <end position="58"/>
    </location>
</feature>
<evidence type="ECO:0000313" key="3">
    <source>
        <dbReference type="EMBL" id="CEK59742.1"/>
    </source>
</evidence>
<dbReference type="AlphaFoldDB" id="A0A0B6YUF3"/>
<keyword evidence="1" id="KW-0812">Transmembrane</keyword>
<dbReference type="EMBL" id="HACG01012877">
    <property type="protein sequence ID" value="CEK59742.1"/>
    <property type="molecule type" value="Transcribed_RNA"/>
</dbReference>
<sequence>MYYNLIDLLSDIICFYKGTAERFDLVVTMQQHQWLILWSICAIFMPSINSVCVVPISILPFLNVTLMLLCMWSIMLNTALVFQSSSH</sequence>
<evidence type="ECO:0000313" key="2">
    <source>
        <dbReference type="EMBL" id="CEK59741.1"/>
    </source>
</evidence>
<organism evidence="3">
    <name type="scientific">Arion vulgaris</name>
    <dbReference type="NCBI Taxonomy" id="1028688"/>
    <lineage>
        <taxon>Eukaryota</taxon>
        <taxon>Metazoa</taxon>
        <taxon>Spiralia</taxon>
        <taxon>Lophotrochozoa</taxon>
        <taxon>Mollusca</taxon>
        <taxon>Gastropoda</taxon>
        <taxon>Heterobranchia</taxon>
        <taxon>Euthyneura</taxon>
        <taxon>Panpulmonata</taxon>
        <taxon>Eupulmonata</taxon>
        <taxon>Stylommatophora</taxon>
        <taxon>Helicina</taxon>
        <taxon>Arionoidea</taxon>
        <taxon>Arionidae</taxon>
        <taxon>Arion</taxon>
    </lineage>
</organism>
<name>A0A0B6YUF3_9EUPU</name>
<feature type="non-terminal residue" evidence="3">
    <location>
        <position position="87"/>
    </location>
</feature>
<accession>A0A0B6YUF3</accession>
<reference evidence="3" key="1">
    <citation type="submission" date="2014-12" db="EMBL/GenBank/DDBJ databases">
        <title>Insight into the proteome of Arion vulgaris.</title>
        <authorList>
            <person name="Aradska J."/>
            <person name="Bulat T."/>
            <person name="Smidak R."/>
            <person name="Sarate P."/>
            <person name="Gangsoo J."/>
            <person name="Sialana F."/>
            <person name="Bilban M."/>
            <person name="Lubec G."/>
        </authorList>
    </citation>
    <scope>NUCLEOTIDE SEQUENCE</scope>
    <source>
        <tissue evidence="3">Skin</tissue>
    </source>
</reference>
<protein>
    <submittedName>
        <fullName evidence="3">Uncharacterized protein</fullName>
    </submittedName>
</protein>
<dbReference type="EMBL" id="HACG01012876">
    <property type="protein sequence ID" value="CEK59741.1"/>
    <property type="molecule type" value="Transcribed_RNA"/>
</dbReference>
<keyword evidence="1" id="KW-1133">Transmembrane helix</keyword>
<proteinExistence type="predicted"/>
<evidence type="ECO:0000256" key="1">
    <source>
        <dbReference type="SAM" id="Phobius"/>
    </source>
</evidence>
<feature type="transmembrane region" description="Helical" evidence="1">
    <location>
        <begin position="64"/>
        <end position="82"/>
    </location>
</feature>
<gene>
    <name evidence="3" type="primary">ORF37297</name>
    <name evidence="2" type="synonym">ORF37295</name>
</gene>